<dbReference type="GO" id="GO:0008270">
    <property type="term" value="F:zinc ion binding"/>
    <property type="evidence" value="ECO:0007669"/>
    <property type="project" value="InterPro"/>
</dbReference>
<dbReference type="PROSITE" id="PS50048">
    <property type="entry name" value="ZN2_CY6_FUNGAL_2"/>
    <property type="match status" value="1"/>
</dbReference>
<keyword evidence="1" id="KW-0539">Nucleus</keyword>
<dbReference type="EMBL" id="PHWZ01000088">
    <property type="protein sequence ID" value="TEY71692.1"/>
    <property type="molecule type" value="Genomic_DNA"/>
</dbReference>
<dbReference type="InterPro" id="IPR053178">
    <property type="entry name" value="Osmoadaptation_assoc"/>
</dbReference>
<dbReference type="PANTHER" id="PTHR38111">
    <property type="entry name" value="ZN(2)-C6 FUNGAL-TYPE DOMAIN-CONTAINING PROTEIN-RELATED"/>
    <property type="match status" value="1"/>
</dbReference>
<name>A0A4Y8D781_9HELO</name>
<dbReference type="InterPro" id="IPR021858">
    <property type="entry name" value="Fun_TF"/>
</dbReference>
<dbReference type="Pfam" id="PF11951">
    <property type="entry name" value="Fungal_trans_2"/>
    <property type="match status" value="1"/>
</dbReference>
<sequence length="461" mass="52051">MVGVPTSNKCDNCRIRKKKCGEQRPSCAECIRSGWNCPGYPPRWKFMNETPRLKKLYSRKKYIFESNDTSPDAMSPDKVILSRTEYGSDMFLFEDFQVVSLEVPRFYDNNPLATKLIYCLGCKVKGNLLPLWLSGSFFQYIPGRLGHNIALDDAISCVCSLYCDRSSNEYTKSNAIYTNYVRALSSLQKCLAEENVRLQSETLCASLLLQMCELAVNVDKAKWSGLSRGTSQLIEARGIGRYKDPFDLGMLESQLSYIVIQSAKFQEDCYLRKPEWRALLATTSTWPRNTISVKEFKSLELRIQLCHQLFELPSILMEASSFYQNSSGLLAGSYPVFMNNILDMCSKMKAWLSSEVEPHIFHNSLDTVGIEVQYSDPIAGVVDCVTNTTLLTLDRVICSLYHGSTTTNTIDTFDDPEIVEGWYRRAFVAYDSVNSESTFAAKPLGIGLRQFQSSSPKPLPG</sequence>
<dbReference type="Pfam" id="PF00172">
    <property type="entry name" value="Zn_clus"/>
    <property type="match status" value="1"/>
</dbReference>
<keyword evidence="4" id="KW-1185">Reference proteome</keyword>
<evidence type="ECO:0000313" key="4">
    <source>
        <dbReference type="Proteomes" id="UP000297299"/>
    </source>
</evidence>
<dbReference type="CDD" id="cd00067">
    <property type="entry name" value="GAL4"/>
    <property type="match status" value="1"/>
</dbReference>
<dbReference type="Proteomes" id="UP000297299">
    <property type="component" value="Unassembled WGS sequence"/>
</dbReference>
<reference evidence="3 4" key="1">
    <citation type="submission" date="2017-11" db="EMBL/GenBank/DDBJ databases">
        <title>Comparative genomics of Botrytis spp.</title>
        <authorList>
            <person name="Valero-Jimenez C.A."/>
            <person name="Tapia P."/>
            <person name="Veloso J."/>
            <person name="Silva-Moreno E."/>
            <person name="Staats M."/>
            <person name="Valdes J.H."/>
            <person name="Van Kan J.A.L."/>
        </authorList>
    </citation>
    <scope>NUCLEOTIDE SEQUENCE [LARGE SCALE GENOMIC DNA]</scope>
    <source>
        <strain evidence="3 4">MUCL2830</strain>
    </source>
</reference>
<evidence type="ECO:0000256" key="1">
    <source>
        <dbReference type="ARBA" id="ARBA00023242"/>
    </source>
</evidence>
<gene>
    <name evidence="3" type="ORF">BOTCAL_0088g00260</name>
</gene>
<proteinExistence type="predicted"/>
<accession>A0A4Y8D781</accession>
<dbReference type="InterPro" id="IPR001138">
    <property type="entry name" value="Zn2Cys6_DnaBD"/>
</dbReference>
<dbReference type="STRING" id="38488.A0A4Y8D781"/>
<dbReference type="PANTHER" id="PTHR38111:SF11">
    <property type="entry name" value="TRANSCRIPTION FACTOR DOMAIN-CONTAINING PROTEIN-RELATED"/>
    <property type="match status" value="1"/>
</dbReference>
<feature type="domain" description="Zn(2)-C6 fungal-type" evidence="2">
    <location>
        <begin position="9"/>
        <end position="37"/>
    </location>
</feature>
<protein>
    <recommendedName>
        <fullName evidence="2">Zn(2)-C6 fungal-type domain-containing protein</fullName>
    </recommendedName>
</protein>
<evidence type="ECO:0000313" key="3">
    <source>
        <dbReference type="EMBL" id="TEY71692.1"/>
    </source>
</evidence>
<evidence type="ECO:0000259" key="2">
    <source>
        <dbReference type="PROSITE" id="PS50048"/>
    </source>
</evidence>
<dbReference type="SUPFAM" id="SSF57701">
    <property type="entry name" value="Zn2/Cys6 DNA-binding domain"/>
    <property type="match status" value="1"/>
</dbReference>
<dbReference type="InterPro" id="IPR036864">
    <property type="entry name" value="Zn2-C6_fun-type_DNA-bd_sf"/>
</dbReference>
<organism evidence="3 4">
    <name type="scientific">Botryotinia calthae</name>
    <dbReference type="NCBI Taxonomy" id="38488"/>
    <lineage>
        <taxon>Eukaryota</taxon>
        <taxon>Fungi</taxon>
        <taxon>Dikarya</taxon>
        <taxon>Ascomycota</taxon>
        <taxon>Pezizomycotina</taxon>
        <taxon>Leotiomycetes</taxon>
        <taxon>Helotiales</taxon>
        <taxon>Sclerotiniaceae</taxon>
        <taxon>Botryotinia</taxon>
    </lineage>
</organism>
<dbReference type="AlphaFoldDB" id="A0A4Y8D781"/>
<dbReference type="SMART" id="SM00066">
    <property type="entry name" value="GAL4"/>
    <property type="match status" value="1"/>
</dbReference>
<dbReference type="GO" id="GO:0000981">
    <property type="term" value="F:DNA-binding transcription factor activity, RNA polymerase II-specific"/>
    <property type="evidence" value="ECO:0007669"/>
    <property type="project" value="InterPro"/>
</dbReference>
<dbReference type="OrthoDB" id="4314040at2759"/>
<dbReference type="Gene3D" id="4.10.240.10">
    <property type="entry name" value="Zn(2)-C6 fungal-type DNA-binding domain"/>
    <property type="match status" value="1"/>
</dbReference>
<comment type="caution">
    <text evidence="3">The sequence shown here is derived from an EMBL/GenBank/DDBJ whole genome shotgun (WGS) entry which is preliminary data.</text>
</comment>